<dbReference type="RefSeq" id="XP_051064261.1">
    <property type="nucleotide sequence ID" value="XM_051208404.1"/>
</dbReference>
<evidence type="ECO:0000313" key="3">
    <source>
        <dbReference type="Proteomes" id="UP000471633"/>
    </source>
</evidence>
<keyword evidence="1" id="KW-0812">Transmembrane</keyword>
<keyword evidence="3" id="KW-1185">Reference proteome</keyword>
<sequence length="124" mass="14560">MLISSSQHFINIYTLLLSLFIFFIHYKYSFHNVNAENLKPTPSAHQHYVNFIQKQQDNKDIDSLSDNHYVDRSNLPQTINNNNNNNNMDNFKSCICFKWPSCLSNCTNVLVTKKPGRYIMSFTF</sequence>
<evidence type="ECO:0000313" key="2">
    <source>
        <dbReference type="EMBL" id="KAH9579236.1"/>
    </source>
</evidence>
<accession>A0A922IHQ1</accession>
<proteinExistence type="predicted"/>
<protein>
    <submittedName>
        <fullName evidence="2">Disintegrin and metalloproteinase domain-containing protein 23</fullName>
    </submittedName>
</protein>
<comment type="caution">
    <text evidence="2">The sequence shown here is derived from an EMBL/GenBank/DDBJ whole genome shotgun (WGS) entry which is preliminary data.</text>
</comment>
<evidence type="ECO:0000256" key="1">
    <source>
        <dbReference type="SAM" id="Phobius"/>
    </source>
</evidence>
<dbReference type="AlphaFoldDB" id="A0A922IHQ1"/>
<name>A0A922IHQ1_SCHHA</name>
<dbReference type="EMBL" id="AMPZ03000008">
    <property type="protein sequence ID" value="KAH9579236.1"/>
    <property type="molecule type" value="Genomic_DNA"/>
</dbReference>
<gene>
    <name evidence="2" type="primary">ADAM23</name>
    <name evidence="2" type="ORF">MS3_00000758</name>
</gene>
<organism evidence="2 3">
    <name type="scientific">Schistosoma haematobium</name>
    <name type="common">Blood fluke</name>
    <dbReference type="NCBI Taxonomy" id="6185"/>
    <lineage>
        <taxon>Eukaryota</taxon>
        <taxon>Metazoa</taxon>
        <taxon>Spiralia</taxon>
        <taxon>Lophotrochozoa</taxon>
        <taxon>Platyhelminthes</taxon>
        <taxon>Trematoda</taxon>
        <taxon>Digenea</taxon>
        <taxon>Strigeidida</taxon>
        <taxon>Schistosomatoidea</taxon>
        <taxon>Schistosomatidae</taxon>
        <taxon>Schistosoma</taxon>
    </lineage>
</organism>
<keyword evidence="1" id="KW-0472">Membrane</keyword>
<dbReference type="CTD" id="8745"/>
<reference evidence="2" key="2">
    <citation type="journal article" date="2019" name="Gigascience">
        <title>High-quality Schistosoma haematobium genome achieved by single-molecule and long-range sequencing.</title>
        <authorList>
            <person name="Stroehlein A.J."/>
            <person name="Korhonen P.K."/>
            <person name="Chong T.M."/>
            <person name="Lim Y.L."/>
            <person name="Chan K.G."/>
            <person name="Webster B."/>
            <person name="Rollinson D."/>
            <person name="Brindley P.J."/>
            <person name="Gasser R.B."/>
            <person name="Young N.D."/>
        </authorList>
    </citation>
    <scope>NUCLEOTIDE SEQUENCE</scope>
</reference>
<feature type="transmembrane region" description="Helical" evidence="1">
    <location>
        <begin position="12"/>
        <end position="30"/>
    </location>
</feature>
<reference evidence="2" key="1">
    <citation type="journal article" date="2012" name="Nat. Genet.">
        <title>Whole-genome sequence of Schistosoma haematobium.</title>
        <authorList>
            <person name="Young N.D."/>
            <person name="Jex A.R."/>
            <person name="Li B."/>
            <person name="Liu S."/>
            <person name="Yang L."/>
            <person name="Xiong Z."/>
            <person name="Li Y."/>
            <person name="Cantacessi C."/>
            <person name="Hall R.S."/>
            <person name="Xu X."/>
            <person name="Chen F."/>
            <person name="Wu X."/>
            <person name="Zerlotini A."/>
            <person name="Oliveira G."/>
            <person name="Hofmann A."/>
            <person name="Zhang G."/>
            <person name="Fang X."/>
            <person name="Kang Y."/>
            <person name="Campbell B.E."/>
            <person name="Loukas A."/>
            <person name="Ranganathan S."/>
            <person name="Rollinson D."/>
            <person name="Rinaldi G."/>
            <person name="Brindley P.J."/>
            <person name="Yang H."/>
            <person name="Wang J."/>
            <person name="Wang J."/>
            <person name="Gasser R.B."/>
        </authorList>
    </citation>
    <scope>NUCLEOTIDE SEQUENCE</scope>
</reference>
<reference evidence="2" key="3">
    <citation type="submission" date="2021-06" db="EMBL/GenBank/DDBJ databases">
        <title>Chromosome-level genome assembly for S. haematobium.</title>
        <authorList>
            <person name="Stroehlein A.J."/>
        </authorList>
    </citation>
    <scope>NUCLEOTIDE SEQUENCE</scope>
</reference>
<reference evidence="2" key="4">
    <citation type="journal article" date="2022" name="PLoS Pathog.">
        <title>Chromosome-level genome of Schistosoma haematobium underpins genome-wide explorations of molecular variation.</title>
        <authorList>
            <person name="Stroehlein A.J."/>
            <person name="Korhonen P.K."/>
            <person name="Lee V.V."/>
            <person name="Ralph S.A."/>
            <person name="Mentink-Kane M."/>
            <person name="You H."/>
            <person name="McManus D.P."/>
            <person name="Tchuente L.T."/>
            <person name="Stothard J.R."/>
            <person name="Kaur P."/>
            <person name="Dudchenko O."/>
            <person name="Aiden E.L."/>
            <person name="Yang B."/>
            <person name="Yang H."/>
            <person name="Emery A.M."/>
            <person name="Webster B.L."/>
            <person name="Brindley P.J."/>
            <person name="Rollinson D."/>
            <person name="Chang B.C.H."/>
            <person name="Gasser R.B."/>
            <person name="Young N.D."/>
        </authorList>
    </citation>
    <scope>NUCLEOTIDE SEQUENCE</scope>
</reference>
<dbReference type="GeneID" id="24594282"/>
<keyword evidence="1" id="KW-1133">Transmembrane helix</keyword>
<dbReference type="Proteomes" id="UP000471633">
    <property type="component" value="Unassembled WGS sequence"/>
</dbReference>